<keyword evidence="2" id="KW-1133">Transmembrane helix</keyword>
<dbReference type="NCBIfam" id="TIGR04034">
    <property type="entry name" value="export_SdpA"/>
    <property type="match status" value="1"/>
</dbReference>
<keyword evidence="4" id="KW-1185">Reference proteome</keyword>
<keyword evidence="2" id="KW-0812">Transmembrane</keyword>
<keyword evidence="2" id="KW-0472">Membrane</keyword>
<reference evidence="4" key="1">
    <citation type="submission" date="2016-10" db="EMBL/GenBank/DDBJ databases">
        <authorList>
            <person name="Varghese N."/>
            <person name="Submissions S."/>
        </authorList>
    </citation>
    <scope>NUCLEOTIDE SEQUENCE [LARGE SCALE GENOMIC DNA]</scope>
    <source>
        <strain evidence="4">DSM 17044</strain>
    </source>
</reference>
<feature type="region of interest" description="Disordered" evidence="1">
    <location>
        <begin position="1"/>
        <end position="23"/>
    </location>
</feature>
<sequence>MGQAQDPLLSRERAPVTSAPSPSRIRQARGLGLAALALILCWTTVTVYALHAALPHNPIHLPFEDQANIRMVLPEGWAFFTRDPRSDRMLPYIRGPGGQWTWASQTPNFQLQNSFGLDRAARAQGVELGLLLDEARDAGRQDCEDDPLACLEQAPVGQKLSNRSPRPTLCGQVGLVFQKAVPWAWSRSAQERRVTMPSKVLRLDVEC</sequence>
<organism evidence="3 4">
    <name type="scientific">Stigmatella aurantiaca</name>
    <dbReference type="NCBI Taxonomy" id="41"/>
    <lineage>
        <taxon>Bacteria</taxon>
        <taxon>Pseudomonadati</taxon>
        <taxon>Myxococcota</taxon>
        <taxon>Myxococcia</taxon>
        <taxon>Myxococcales</taxon>
        <taxon>Cystobacterineae</taxon>
        <taxon>Archangiaceae</taxon>
        <taxon>Stigmatella</taxon>
    </lineage>
</organism>
<name>A0A1H7SVB9_STIAU</name>
<gene>
    <name evidence="3" type="ORF">SAMN05444354_108142</name>
</gene>
<dbReference type="AlphaFoldDB" id="A0A1H7SVB9"/>
<protein>
    <submittedName>
        <fullName evidence="3">Antimicrobial peptide system protein, SdpA family</fullName>
    </submittedName>
</protein>
<evidence type="ECO:0000256" key="1">
    <source>
        <dbReference type="SAM" id="MobiDB-lite"/>
    </source>
</evidence>
<dbReference type="OrthoDB" id="799068at2"/>
<evidence type="ECO:0000313" key="3">
    <source>
        <dbReference type="EMBL" id="SEL76269.1"/>
    </source>
</evidence>
<accession>A0A1H7SVB9</accession>
<dbReference type="InterPro" id="IPR023902">
    <property type="entry name" value="Sporulation_SdpA"/>
</dbReference>
<dbReference type="Pfam" id="PF17418">
    <property type="entry name" value="SdpA"/>
    <property type="match status" value="1"/>
</dbReference>
<dbReference type="EMBL" id="FOAP01000008">
    <property type="protein sequence ID" value="SEL76269.1"/>
    <property type="molecule type" value="Genomic_DNA"/>
</dbReference>
<evidence type="ECO:0000256" key="2">
    <source>
        <dbReference type="SAM" id="Phobius"/>
    </source>
</evidence>
<dbReference type="Proteomes" id="UP000182719">
    <property type="component" value="Unassembled WGS sequence"/>
</dbReference>
<evidence type="ECO:0000313" key="4">
    <source>
        <dbReference type="Proteomes" id="UP000182719"/>
    </source>
</evidence>
<proteinExistence type="predicted"/>
<feature type="transmembrane region" description="Helical" evidence="2">
    <location>
        <begin position="31"/>
        <end position="54"/>
    </location>
</feature>